<evidence type="ECO:0000313" key="2">
    <source>
        <dbReference type="EMBL" id="RIA81667.1"/>
    </source>
</evidence>
<organism evidence="2 3">
    <name type="scientific">Glomus cerebriforme</name>
    <dbReference type="NCBI Taxonomy" id="658196"/>
    <lineage>
        <taxon>Eukaryota</taxon>
        <taxon>Fungi</taxon>
        <taxon>Fungi incertae sedis</taxon>
        <taxon>Mucoromycota</taxon>
        <taxon>Glomeromycotina</taxon>
        <taxon>Glomeromycetes</taxon>
        <taxon>Glomerales</taxon>
        <taxon>Glomeraceae</taxon>
        <taxon>Glomus</taxon>
    </lineage>
</organism>
<feature type="compositionally biased region" description="Polar residues" evidence="1">
    <location>
        <begin position="89"/>
        <end position="105"/>
    </location>
</feature>
<dbReference type="AlphaFoldDB" id="A0A397SCC4"/>
<keyword evidence="3" id="KW-1185">Reference proteome</keyword>
<name>A0A397SCC4_9GLOM</name>
<evidence type="ECO:0000256" key="1">
    <source>
        <dbReference type="SAM" id="MobiDB-lite"/>
    </source>
</evidence>
<accession>A0A397SCC4</accession>
<dbReference type="OrthoDB" id="2143914at2759"/>
<protein>
    <submittedName>
        <fullName evidence="2">Uncharacterized protein</fullName>
    </submittedName>
</protein>
<dbReference type="EMBL" id="QKYT01000760">
    <property type="protein sequence ID" value="RIA81667.1"/>
    <property type="molecule type" value="Genomic_DNA"/>
</dbReference>
<feature type="region of interest" description="Disordered" evidence="1">
    <location>
        <begin position="85"/>
        <end position="120"/>
    </location>
</feature>
<gene>
    <name evidence="2" type="ORF">C1645_881476</name>
</gene>
<dbReference type="Proteomes" id="UP000265703">
    <property type="component" value="Unassembled WGS sequence"/>
</dbReference>
<reference evidence="2 3" key="1">
    <citation type="submission" date="2018-06" db="EMBL/GenBank/DDBJ databases">
        <title>Comparative genomics reveals the genomic features of Rhizophagus irregularis, R. cerebriforme, R. diaphanum and Gigaspora rosea, and their symbiotic lifestyle signature.</title>
        <authorList>
            <person name="Morin E."/>
            <person name="San Clemente H."/>
            <person name="Chen E.C.H."/>
            <person name="De La Providencia I."/>
            <person name="Hainaut M."/>
            <person name="Kuo A."/>
            <person name="Kohler A."/>
            <person name="Murat C."/>
            <person name="Tang N."/>
            <person name="Roy S."/>
            <person name="Loubradou J."/>
            <person name="Henrissat B."/>
            <person name="Grigoriev I.V."/>
            <person name="Corradi N."/>
            <person name="Roux C."/>
            <person name="Martin F.M."/>
        </authorList>
    </citation>
    <scope>NUCLEOTIDE SEQUENCE [LARGE SCALE GENOMIC DNA]</scope>
    <source>
        <strain evidence="2 3">DAOM 227022</strain>
    </source>
</reference>
<evidence type="ECO:0000313" key="3">
    <source>
        <dbReference type="Proteomes" id="UP000265703"/>
    </source>
</evidence>
<sequence length="258" mass="29547">MPQIRGLRFTELGKKIKELMKKYEKYTKCYAKIAEEINNQYNSKYTSKQIRQWCKNELDPKLCHEPLGENQKSFINNWVKKYDDKNHHYSNQKPKTGNEQQNNVSLPEDEIPPNAGRLETPSCLRMDIDGEIIKELNQNQHPEILPSFNGLGHISLNKDFLNHITNELNELKAKSEVRMVNNRAISSDYSNKAAQITASSYDSNEATSQITVSSHESNEAAQVTVPSGHMDQITASSSPSHRRTTFPNYYTRISSILN</sequence>
<feature type="region of interest" description="Disordered" evidence="1">
    <location>
        <begin position="223"/>
        <end position="245"/>
    </location>
</feature>
<comment type="caution">
    <text evidence="2">The sequence shown here is derived from an EMBL/GenBank/DDBJ whole genome shotgun (WGS) entry which is preliminary data.</text>
</comment>
<feature type="compositionally biased region" description="Polar residues" evidence="1">
    <location>
        <begin position="233"/>
        <end position="245"/>
    </location>
</feature>
<proteinExistence type="predicted"/>